<proteinExistence type="predicted"/>
<evidence type="ECO:0000313" key="2">
    <source>
        <dbReference type="EMBL" id="XBH07253.1"/>
    </source>
</evidence>
<dbReference type="AlphaFoldDB" id="A0AAU7CP73"/>
<dbReference type="RefSeq" id="WP_406700096.1">
    <property type="nucleotide sequence ID" value="NZ_CP155447.1"/>
</dbReference>
<keyword evidence="1" id="KW-1133">Transmembrane helix</keyword>
<organism evidence="2">
    <name type="scientific">Singulisphaera sp. Ch08</name>
    <dbReference type="NCBI Taxonomy" id="3120278"/>
    <lineage>
        <taxon>Bacteria</taxon>
        <taxon>Pseudomonadati</taxon>
        <taxon>Planctomycetota</taxon>
        <taxon>Planctomycetia</taxon>
        <taxon>Isosphaerales</taxon>
        <taxon>Isosphaeraceae</taxon>
        <taxon>Singulisphaera</taxon>
    </lineage>
</organism>
<accession>A0AAU7CP73</accession>
<keyword evidence="1" id="KW-0472">Membrane</keyword>
<keyword evidence="1" id="KW-0812">Transmembrane</keyword>
<feature type="transmembrane region" description="Helical" evidence="1">
    <location>
        <begin position="71"/>
        <end position="92"/>
    </location>
</feature>
<reference evidence="2" key="1">
    <citation type="submission" date="2024-05" db="EMBL/GenBank/DDBJ databases">
        <title>Planctomycetes of the genus Singulisphaera possess chitinolytic capabilities.</title>
        <authorList>
            <person name="Ivanova A."/>
        </authorList>
    </citation>
    <scope>NUCLEOTIDE SEQUENCE</scope>
    <source>
        <strain evidence="2">Ch08T</strain>
    </source>
</reference>
<protein>
    <submittedName>
        <fullName evidence="2">Uncharacterized protein</fullName>
    </submittedName>
</protein>
<sequence>MRSTSAAFRKPEQLRAVLAEEKKGGWVFVEKFDDSRIRLKRPAGAKLMEGDFEDGYDPYRSMVGISGEQRLLIFAIGVGVLFVSFIIVVALFDIR</sequence>
<evidence type="ECO:0000256" key="1">
    <source>
        <dbReference type="SAM" id="Phobius"/>
    </source>
</evidence>
<name>A0AAU7CP73_9BACT</name>
<dbReference type="EMBL" id="CP155447">
    <property type="protein sequence ID" value="XBH07253.1"/>
    <property type="molecule type" value="Genomic_DNA"/>
</dbReference>
<gene>
    <name evidence="2" type="ORF">V5E97_14770</name>
</gene>